<keyword evidence="4" id="KW-1185">Reference proteome</keyword>
<sequence length="492" mass="51863">MKSPLIGSFASLLLLSACGGGESAAPAAPNAALASVTVAALAADVVRVTSAQQLQTAINGAVPGLQIVLADGSYAGPFAVVDKNGKADAPITIRAEHPGRASIVGSGGLALTRSSYLTIQGLKFSNTASALSLSASHHVRITRNRFALASNGTPSKWIVLTGAGSHYNQIDHNEFGPRHDLGQMISIDGAGDKVAQHTTVEDNYFHDAEAQASNGGETVRIGLSQMSMSEGHTIVQRNLFVNCDSDAEVVSVKSKSNFVRYNTFINNAGQVSARHGHANNFYGNFFLGNGSKPKVGGLRIYGNDHRIYNNYMEGLTDRPIYLDGGDYDGGPNQTNPPKDELASHWRVYRAQVMFNTIVNSNAGIVIGGREFQPRDSRVANNIVVNRRGTLYDEREKTNTVFEGNIGYGSTVGGPRDAAAIAVVDPKLHGIGGLQKLSSASPARGAAVGSYAMVTEDMDGQPRSARDSGADEYSDGPVLRRPLTPADVGPDAP</sequence>
<organism evidence="3 4">
    <name type="scientific">Janthinobacterium fluminis</name>
    <dbReference type="NCBI Taxonomy" id="2987524"/>
    <lineage>
        <taxon>Bacteria</taxon>
        <taxon>Pseudomonadati</taxon>
        <taxon>Pseudomonadota</taxon>
        <taxon>Betaproteobacteria</taxon>
        <taxon>Burkholderiales</taxon>
        <taxon>Oxalobacteraceae</taxon>
        <taxon>Janthinobacterium</taxon>
    </lineage>
</organism>
<dbReference type="Pfam" id="PF14592">
    <property type="entry name" value="Chondroitinas_B"/>
    <property type="match status" value="1"/>
</dbReference>
<feature type="signal peptide" evidence="2">
    <location>
        <begin position="1"/>
        <end position="27"/>
    </location>
</feature>
<keyword evidence="2" id="KW-0732">Signal</keyword>
<feature type="region of interest" description="Disordered" evidence="1">
    <location>
        <begin position="455"/>
        <end position="492"/>
    </location>
</feature>
<dbReference type="RefSeq" id="WP_273671229.1">
    <property type="nucleotide sequence ID" value="NZ_JAQQXR010000004.1"/>
</dbReference>
<dbReference type="InterPro" id="IPR012334">
    <property type="entry name" value="Pectin_lyas_fold"/>
</dbReference>
<comment type="caution">
    <text evidence="3">The sequence shown here is derived from an EMBL/GenBank/DDBJ whole genome shotgun (WGS) entry which is preliminary data.</text>
</comment>
<dbReference type="InterPro" id="IPR039513">
    <property type="entry name" value="PL-6"/>
</dbReference>
<dbReference type="GO" id="GO:0016829">
    <property type="term" value="F:lyase activity"/>
    <property type="evidence" value="ECO:0007669"/>
    <property type="project" value="UniProtKB-KW"/>
</dbReference>
<dbReference type="InterPro" id="IPR011050">
    <property type="entry name" value="Pectin_lyase_fold/virulence"/>
</dbReference>
<dbReference type="CDD" id="cd14251">
    <property type="entry name" value="PL-6"/>
    <property type="match status" value="1"/>
</dbReference>
<proteinExistence type="predicted"/>
<dbReference type="EMBL" id="JAQQXR010000004">
    <property type="protein sequence ID" value="MDC8758549.1"/>
    <property type="molecule type" value="Genomic_DNA"/>
</dbReference>
<gene>
    <name evidence="3" type="ORF">OIK44_13285</name>
</gene>
<evidence type="ECO:0000313" key="3">
    <source>
        <dbReference type="EMBL" id="MDC8758549.1"/>
    </source>
</evidence>
<dbReference type="Gene3D" id="2.160.20.10">
    <property type="entry name" value="Single-stranded right-handed beta-helix, Pectin lyase-like"/>
    <property type="match status" value="1"/>
</dbReference>
<reference evidence="3 4" key="1">
    <citation type="submission" date="2022-10" db="EMBL/GenBank/DDBJ databases">
        <title>Janthinobacterium sp. hw3 Genome sequencing.</title>
        <authorList>
            <person name="Park S."/>
        </authorList>
    </citation>
    <scope>NUCLEOTIDE SEQUENCE [LARGE SCALE GENOMIC DNA]</scope>
    <source>
        <strain evidence="4">hw3</strain>
    </source>
</reference>
<evidence type="ECO:0000313" key="4">
    <source>
        <dbReference type="Proteomes" id="UP001221208"/>
    </source>
</evidence>
<dbReference type="PROSITE" id="PS51257">
    <property type="entry name" value="PROKAR_LIPOPROTEIN"/>
    <property type="match status" value="1"/>
</dbReference>
<protein>
    <submittedName>
        <fullName evidence="3">Polysaccharide lyase 6 family protein</fullName>
    </submittedName>
</protein>
<name>A0ABT5K109_9BURK</name>
<dbReference type="InterPro" id="IPR006626">
    <property type="entry name" value="PbH1"/>
</dbReference>
<evidence type="ECO:0000256" key="2">
    <source>
        <dbReference type="SAM" id="SignalP"/>
    </source>
</evidence>
<dbReference type="SUPFAM" id="SSF51126">
    <property type="entry name" value="Pectin lyase-like"/>
    <property type="match status" value="1"/>
</dbReference>
<accession>A0ABT5K109</accession>
<dbReference type="Proteomes" id="UP001221208">
    <property type="component" value="Unassembled WGS sequence"/>
</dbReference>
<dbReference type="SMART" id="SM00710">
    <property type="entry name" value="PbH1"/>
    <property type="match status" value="6"/>
</dbReference>
<evidence type="ECO:0000256" key="1">
    <source>
        <dbReference type="SAM" id="MobiDB-lite"/>
    </source>
</evidence>
<keyword evidence="3" id="KW-0456">Lyase</keyword>
<feature type="chain" id="PRO_5045879585" evidence="2">
    <location>
        <begin position="28"/>
        <end position="492"/>
    </location>
</feature>